<dbReference type="EMBL" id="CM042883">
    <property type="protein sequence ID" value="KAI4375737.1"/>
    <property type="molecule type" value="Genomic_DNA"/>
</dbReference>
<protein>
    <submittedName>
        <fullName evidence="1">Uncharacterized protein</fullName>
    </submittedName>
</protein>
<dbReference type="Proteomes" id="UP001057402">
    <property type="component" value="Chromosome 4"/>
</dbReference>
<sequence length="108" mass="12232">MIRMVVRLLPSCWLPSGTKTSDQAGDRPRACPFYKDMPGTQFTVDAFRYGRVEGCTTYFLTHFHADHYGGLSKKWSHGPIYCTPLTACLVKMCLYVDPLLISSLELNH</sequence>
<keyword evidence="2" id="KW-1185">Reference proteome</keyword>
<proteinExistence type="predicted"/>
<comment type="caution">
    <text evidence="1">The sequence shown here is derived from an EMBL/GenBank/DDBJ whole genome shotgun (WGS) entry which is preliminary data.</text>
</comment>
<reference evidence="2" key="1">
    <citation type="journal article" date="2023" name="Front. Plant Sci.">
        <title>Chromosomal-level genome assembly of Melastoma candidum provides insights into trichome evolution.</title>
        <authorList>
            <person name="Zhong Y."/>
            <person name="Wu W."/>
            <person name="Sun C."/>
            <person name="Zou P."/>
            <person name="Liu Y."/>
            <person name="Dai S."/>
            <person name="Zhou R."/>
        </authorList>
    </citation>
    <scope>NUCLEOTIDE SEQUENCE [LARGE SCALE GENOMIC DNA]</scope>
</reference>
<accession>A0ACB9RBA4</accession>
<gene>
    <name evidence="1" type="ORF">MLD38_013569</name>
</gene>
<name>A0ACB9RBA4_9MYRT</name>
<evidence type="ECO:0000313" key="2">
    <source>
        <dbReference type="Proteomes" id="UP001057402"/>
    </source>
</evidence>
<evidence type="ECO:0000313" key="1">
    <source>
        <dbReference type="EMBL" id="KAI4375737.1"/>
    </source>
</evidence>
<organism evidence="1 2">
    <name type="scientific">Melastoma candidum</name>
    <dbReference type="NCBI Taxonomy" id="119954"/>
    <lineage>
        <taxon>Eukaryota</taxon>
        <taxon>Viridiplantae</taxon>
        <taxon>Streptophyta</taxon>
        <taxon>Embryophyta</taxon>
        <taxon>Tracheophyta</taxon>
        <taxon>Spermatophyta</taxon>
        <taxon>Magnoliopsida</taxon>
        <taxon>eudicotyledons</taxon>
        <taxon>Gunneridae</taxon>
        <taxon>Pentapetalae</taxon>
        <taxon>rosids</taxon>
        <taxon>malvids</taxon>
        <taxon>Myrtales</taxon>
        <taxon>Melastomataceae</taxon>
        <taxon>Melastomatoideae</taxon>
        <taxon>Melastomateae</taxon>
        <taxon>Melastoma</taxon>
    </lineage>
</organism>